<organism evidence="6 7">
    <name type="scientific">Catenuloplanes niger</name>
    <dbReference type="NCBI Taxonomy" id="587534"/>
    <lineage>
        <taxon>Bacteria</taxon>
        <taxon>Bacillati</taxon>
        <taxon>Actinomycetota</taxon>
        <taxon>Actinomycetes</taxon>
        <taxon>Micromonosporales</taxon>
        <taxon>Micromonosporaceae</taxon>
        <taxon>Catenuloplanes</taxon>
    </lineage>
</organism>
<keyword evidence="2" id="KW-0442">Lipid degradation</keyword>
<protein>
    <submittedName>
        <fullName evidence="6">Fermentation-respiration switch protein FrsA (DUF1100 family)</fullName>
    </submittedName>
</protein>
<dbReference type="Gene3D" id="3.40.50.1820">
    <property type="entry name" value="alpha/beta hydrolase"/>
    <property type="match status" value="1"/>
</dbReference>
<feature type="chain" id="PRO_5042245230" evidence="5">
    <location>
        <begin position="23"/>
        <end position="307"/>
    </location>
</feature>
<dbReference type="PANTHER" id="PTHR10272">
    <property type="entry name" value="PLATELET-ACTIVATING FACTOR ACETYLHYDROLASE"/>
    <property type="match status" value="1"/>
</dbReference>
<gene>
    <name evidence="6" type="ORF">J2S44_004761</name>
</gene>
<dbReference type="EMBL" id="JAVDYC010000001">
    <property type="protein sequence ID" value="MDR7324511.1"/>
    <property type="molecule type" value="Genomic_DNA"/>
</dbReference>
<sequence>MRRRRDVLALVVPLMLLPAGCAVDLGGGAGPARPAVAEPTPADAGPPPPGVAPAESFEVGQRTLRLARGERELPTTVWYPESETGEFPVVIFSHGLGGKPADYRELLTSWAAAGFVVAAPAYPNTTAGSQQNALDVLNQPADAAHVLTAVLALNEEDGDRFAGRLLTDRVGAAGHSAGGITTIGEFTRGRDTRLDAGIVLAGSTLGVGTGFSGKETPMLFVHGELDQVVPYSSGRSAYDAVPWPKALLTLPEGDHVGALSRGDAFELLAATTTEFLRWSLYGDEGARDRIAEAAASGGDIAEFDDRL</sequence>
<keyword evidence="5" id="KW-0732">Signal</keyword>
<dbReference type="InterPro" id="IPR017395">
    <property type="entry name" value="Chlorophyllase-like"/>
</dbReference>
<evidence type="ECO:0000256" key="3">
    <source>
        <dbReference type="ARBA" id="ARBA00023098"/>
    </source>
</evidence>
<reference evidence="6 7" key="1">
    <citation type="submission" date="2023-07" db="EMBL/GenBank/DDBJ databases">
        <title>Sequencing the genomes of 1000 actinobacteria strains.</title>
        <authorList>
            <person name="Klenk H.-P."/>
        </authorList>
    </citation>
    <scope>NUCLEOTIDE SEQUENCE [LARGE SCALE GENOMIC DNA]</scope>
    <source>
        <strain evidence="6 7">DSM 44711</strain>
    </source>
</reference>
<dbReference type="Proteomes" id="UP001183629">
    <property type="component" value="Unassembled WGS sequence"/>
</dbReference>
<accession>A0AAE3ZRQ1</accession>
<evidence type="ECO:0000313" key="7">
    <source>
        <dbReference type="Proteomes" id="UP001183629"/>
    </source>
</evidence>
<keyword evidence="1" id="KW-0378">Hydrolase</keyword>
<proteinExistence type="predicted"/>
<dbReference type="AlphaFoldDB" id="A0AAE3ZRQ1"/>
<dbReference type="SUPFAM" id="SSF53474">
    <property type="entry name" value="alpha/beta-Hydrolases"/>
    <property type="match status" value="1"/>
</dbReference>
<evidence type="ECO:0000256" key="1">
    <source>
        <dbReference type="ARBA" id="ARBA00022801"/>
    </source>
</evidence>
<feature type="compositionally biased region" description="Low complexity" evidence="4">
    <location>
        <begin position="31"/>
        <end position="43"/>
    </location>
</feature>
<keyword evidence="7" id="KW-1185">Reference proteome</keyword>
<dbReference type="GO" id="GO:0016042">
    <property type="term" value="P:lipid catabolic process"/>
    <property type="evidence" value="ECO:0007669"/>
    <property type="project" value="UniProtKB-KW"/>
</dbReference>
<dbReference type="PANTHER" id="PTHR10272:SF0">
    <property type="entry name" value="PLATELET-ACTIVATING FACTOR ACETYLHYDROLASE"/>
    <property type="match status" value="1"/>
</dbReference>
<evidence type="ECO:0000256" key="5">
    <source>
        <dbReference type="SAM" id="SignalP"/>
    </source>
</evidence>
<feature type="signal peptide" evidence="5">
    <location>
        <begin position="1"/>
        <end position="22"/>
    </location>
</feature>
<evidence type="ECO:0000256" key="4">
    <source>
        <dbReference type="SAM" id="MobiDB-lite"/>
    </source>
</evidence>
<dbReference type="RefSeq" id="WP_310418009.1">
    <property type="nucleotide sequence ID" value="NZ_JAVDYC010000001.1"/>
</dbReference>
<dbReference type="GO" id="GO:0003847">
    <property type="term" value="F:1-alkyl-2-acetylglycerophosphocholine esterase activity"/>
    <property type="evidence" value="ECO:0007669"/>
    <property type="project" value="TreeGrafter"/>
</dbReference>
<comment type="caution">
    <text evidence="6">The sequence shown here is derived from an EMBL/GenBank/DDBJ whole genome shotgun (WGS) entry which is preliminary data.</text>
</comment>
<feature type="region of interest" description="Disordered" evidence="4">
    <location>
        <begin position="30"/>
        <end position="50"/>
    </location>
</feature>
<name>A0AAE3ZRQ1_9ACTN</name>
<keyword evidence="3" id="KW-0443">Lipid metabolism</keyword>
<dbReference type="Pfam" id="PF07224">
    <property type="entry name" value="Chlorophyllase"/>
    <property type="match status" value="1"/>
</dbReference>
<evidence type="ECO:0000313" key="6">
    <source>
        <dbReference type="EMBL" id="MDR7324511.1"/>
    </source>
</evidence>
<dbReference type="InterPro" id="IPR029058">
    <property type="entry name" value="AB_hydrolase_fold"/>
</dbReference>
<evidence type="ECO:0000256" key="2">
    <source>
        <dbReference type="ARBA" id="ARBA00022963"/>
    </source>
</evidence>